<dbReference type="GO" id="GO:0015630">
    <property type="term" value="C:microtubule cytoskeleton"/>
    <property type="evidence" value="ECO:0007669"/>
    <property type="project" value="InterPro"/>
</dbReference>
<evidence type="ECO:0000256" key="2">
    <source>
        <dbReference type="ARBA" id="ARBA00007525"/>
    </source>
</evidence>
<dbReference type="GeneID" id="113066213"/>
<feature type="region of interest" description="Disordered" evidence="6">
    <location>
        <begin position="178"/>
        <end position="512"/>
    </location>
</feature>
<feature type="compositionally biased region" description="Basic and acidic residues" evidence="6">
    <location>
        <begin position="487"/>
        <end position="512"/>
    </location>
</feature>
<evidence type="ECO:0000313" key="8">
    <source>
        <dbReference type="RefSeq" id="XP_026093799.1"/>
    </source>
</evidence>
<dbReference type="AlphaFoldDB" id="A0A6P6MB79"/>
<dbReference type="OrthoDB" id="8897990at2759"/>
<dbReference type="Proteomes" id="UP000515129">
    <property type="component" value="Chromosome 49"/>
</dbReference>
<dbReference type="GO" id="GO:0000226">
    <property type="term" value="P:microtubule cytoskeleton organization"/>
    <property type="evidence" value="ECO:0007669"/>
    <property type="project" value="InterPro"/>
</dbReference>
<comment type="subcellular location">
    <subcellularLocation>
        <location evidence="1">Cytoplasm</location>
        <location evidence="1">Cytoskeleton</location>
    </subcellularLocation>
</comment>
<feature type="region of interest" description="Disordered" evidence="6">
    <location>
        <begin position="569"/>
        <end position="597"/>
    </location>
</feature>
<evidence type="ECO:0000256" key="1">
    <source>
        <dbReference type="ARBA" id="ARBA00004245"/>
    </source>
</evidence>
<reference evidence="8" key="1">
    <citation type="submission" date="2025-08" db="UniProtKB">
        <authorList>
            <consortium name="RefSeq"/>
        </authorList>
    </citation>
    <scope>IDENTIFICATION</scope>
    <source>
        <strain evidence="8">Wakin</strain>
        <tissue evidence="8">Muscle</tissue>
    </source>
</reference>
<gene>
    <name evidence="8" type="primary">LOC113066213</name>
</gene>
<feature type="region of interest" description="Disordered" evidence="6">
    <location>
        <begin position="1"/>
        <end position="153"/>
    </location>
</feature>
<name>A0A6P6MB79_CARAU</name>
<keyword evidence="4" id="KW-0175">Coiled coil</keyword>
<feature type="compositionally biased region" description="Low complexity" evidence="6">
    <location>
        <begin position="580"/>
        <end position="596"/>
    </location>
</feature>
<dbReference type="PANTHER" id="PTHR15073:SF3">
    <property type="entry name" value="MAP7 DOMAIN-CONTAINING PROTEIN 2"/>
    <property type="match status" value="1"/>
</dbReference>
<keyword evidence="5" id="KW-0206">Cytoskeleton</keyword>
<dbReference type="KEGG" id="caua:113066213"/>
<feature type="compositionally biased region" description="Basic and acidic residues" evidence="6">
    <location>
        <begin position="436"/>
        <end position="480"/>
    </location>
</feature>
<dbReference type="Pfam" id="PF05672">
    <property type="entry name" value="MAP7"/>
    <property type="match status" value="1"/>
</dbReference>
<feature type="compositionally biased region" description="Basic and acidic residues" evidence="6">
    <location>
        <begin position="377"/>
        <end position="389"/>
    </location>
</feature>
<feature type="compositionally biased region" description="Low complexity" evidence="6">
    <location>
        <begin position="327"/>
        <end position="337"/>
    </location>
</feature>
<proteinExistence type="inferred from homology"/>
<protein>
    <submittedName>
        <fullName evidence="8">MAP7 domain-containing protein 2-like isoform X1</fullName>
    </submittedName>
</protein>
<sequence length="725" mass="82827">MATIVENLTDGGSKKDRIRLARDKREDRSKAVRERALLEKEQRAQQQYERSLVERGRRLEEQRQKEMLRRSAVEEKRRQHMEEEKTHSHLGGERYKERVTESEGERGRNRRHAYKEEEQEERESQRRIEELVAMEQPVSSPSTHRRSESSVRESLFFPVFERNEQERLEALMRRSVGRNLQANQRPKRWTWGGPPGVCEGDPKIAPPSPAASASLANQLTAYPPASKSRNVQDFMISPDSPDSILIRHLSSSSTTLPNVTEKASSSPHRSPYRASPTRAEGKKVSTSFYGQLDEPRAATTPKSPQTEKPEKNIAQTLADSSMKKLESPTTPTQSSSTHKNPSTPKRSKSCKSRIQSPATGQYPTSPMKHRATTPCLENKRWEGEEKGSMEIKGYSTLEKKTSRTEKITKSTSKEFGHNAESPVTPTGKAGTTDAEEASRLLTERRRLARVQKEQEEKQRLEKDSLRAEELQRQQEEERQWQEQAARQAEEKRQRQEEERCQRELEDRHQREQRWKELQDELVRQREEALQRVHREAERKRQERELLKIQEEQERLQRKKRIEEIMKRTRKPDGEKKEVQVEVPSPISVSQSISPSSLETEAGNTAIISPPKATPESPVICLVPLEIKSCGADDLSDGVQSMDVSPVSREELVPEYSPISEISQNSMTSVALDDIHVLTGQVSHPKVSAAPAFGDCNKNLIQDCNSTAIDSSLFQSLRPPSDKLNI</sequence>
<evidence type="ECO:0000256" key="4">
    <source>
        <dbReference type="ARBA" id="ARBA00023054"/>
    </source>
</evidence>
<feature type="compositionally biased region" description="Basic and acidic residues" evidence="6">
    <location>
        <begin position="569"/>
        <end position="579"/>
    </location>
</feature>
<evidence type="ECO:0000256" key="5">
    <source>
        <dbReference type="ARBA" id="ARBA00023212"/>
    </source>
</evidence>
<dbReference type="PANTHER" id="PTHR15073">
    <property type="entry name" value="MICROTUBULE-ASSOCIATED PROTEIN"/>
    <property type="match status" value="1"/>
</dbReference>
<keyword evidence="3" id="KW-0963">Cytoplasm</keyword>
<dbReference type="RefSeq" id="XP_026093799.1">
    <property type="nucleotide sequence ID" value="XM_026238014.1"/>
</dbReference>
<feature type="compositionally biased region" description="Basic and acidic residues" evidence="6">
    <location>
        <begin position="397"/>
        <end position="417"/>
    </location>
</feature>
<feature type="compositionally biased region" description="Basic and acidic residues" evidence="6">
    <location>
        <begin position="12"/>
        <end position="43"/>
    </location>
</feature>
<dbReference type="InterPro" id="IPR051483">
    <property type="entry name" value="MAP7_domain-containing"/>
</dbReference>
<evidence type="ECO:0000256" key="3">
    <source>
        <dbReference type="ARBA" id="ARBA00022490"/>
    </source>
</evidence>
<feature type="compositionally biased region" description="Basic and acidic residues" evidence="6">
    <location>
        <begin position="51"/>
        <end position="107"/>
    </location>
</feature>
<feature type="compositionally biased region" description="Polar residues" evidence="6">
    <location>
        <begin position="249"/>
        <end position="268"/>
    </location>
</feature>
<keyword evidence="7" id="KW-1185">Reference proteome</keyword>
<organism evidence="7 8">
    <name type="scientific">Carassius auratus</name>
    <name type="common">Goldfish</name>
    <dbReference type="NCBI Taxonomy" id="7957"/>
    <lineage>
        <taxon>Eukaryota</taxon>
        <taxon>Metazoa</taxon>
        <taxon>Chordata</taxon>
        <taxon>Craniata</taxon>
        <taxon>Vertebrata</taxon>
        <taxon>Euteleostomi</taxon>
        <taxon>Actinopterygii</taxon>
        <taxon>Neopterygii</taxon>
        <taxon>Teleostei</taxon>
        <taxon>Ostariophysi</taxon>
        <taxon>Cypriniformes</taxon>
        <taxon>Cyprinidae</taxon>
        <taxon>Cyprininae</taxon>
        <taxon>Carassius</taxon>
    </lineage>
</organism>
<comment type="similarity">
    <text evidence="2">Belongs to the MAP7 family.</text>
</comment>
<feature type="compositionally biased region" description="Polar residues" evidence="6">
    <location>
        <begin position="352"/>
        <end position="364"/>
    </location>
</feature>
<accession>A0A6P6MB79</accession>
<dbReference type="InterPro" id="IPR008604">
    <property type="entry name" value="MAP7_fam"/>
</dbReference>
<evidence type="ECO:0000313" key="7">
    <source>
        <dbReference type="Proteomes" id="UP000515129"/>
    </source>
</evidence>
<evidence type="ECO:0000256" key="6">
    <source>
        <dbReference type="SAM" id="MobiDB-lite"/>
    </source>
</evidence>